<dbReference type="AlphaFoldDB" id="A0AAJ0MEE5"/>
<feature type="compositionally biased region" description="Polar residues" evidence="1">
    <location>
        <begin position="1"/>
        <end position="13"/>
    </location>
</feature>
<name>A0AAJ0MEE5_9PEZI</name>
<organism evidence="2 3">
    <name type="scientific">Lasiosphaeria hispida</name>
    <dbReference type="NCBI Taxonomy" id="260671"/>
    <lineage>
        <taxon>Eukaryota</taxon>
        <taxon>Fungi</taxon>
        <taxon>Dikarya</taxon>
        <taxon>Ascomycota</taxon>
        <taxon>Pezizomycotina</taxon>
        <taxon>Sordariomycetes</taxon>
        <taxon>Sordariomycetidae</taxon>
        <taxon>Sordariales</taxon>
        <taxon>Lasiosphaeriaceae</taxon>
        <taxon>Lasiosphaeria</taxon>
    </lineage>
</organism>
<sequence>MDPNQKVTVTVQANPVAPPPYIKSASRFSPAQRQCCQCQQTSSEPQTQSQQQQRCGHASCDHDLCRDCHRLDGRGGAVIPHSFPAAWVCSTCTSAHSVLDILTRRVACDCEAPSLQAVYDQFGRIFLYWRDDPAVYDLTDPAKVQEAAWRVWEAGAEPWLADVVEAERRVLEEEEKKKRGVVGRGWRSSVSSEDSLDVEMAAIECQ</sequence>
<keyword evidence="3" id="KW-1185">Reference proteome</keyword>
<dbReference type="Proteomes" id="UP001275084">
    <property type="component" value="Unassembled WGS sequence"/>
</dbReference>
<comment type="caution">
    <text evidence="2">The sequence shown here is derived from an EMBL/GenBank/DDBJ whole genome shotgun (WGS) entry which is preliminary data.</text>
</comment>
<dbReference type="EMBL" id="JAUIQD010000004">
    <property type="protein sequence ID" value="KAK3353408.1"/>
    <property type="molecule type" value="Genomic_DNA"/>
</dbReference>
<proteinExistence type="predicted"/>
<evidence type="ECO:0000313" key="3">
    <source>
        <dbReference type="Proteomes" id="UP001275084"/>
    </source>
</evidence>
<evidence type="ECO:0000256" key="1">
    <source>
        <dbReference type="SAM" id="MobiDB-lite"/>
    </source>
</evidence>
<evidence type="ECO:0000313" key="2">
    <source>
        <dbReference type="EMBL" id="KAK3353408.1"/>
    </source>
</evidence>
<gene>
    <name evidence="2" type="ORF">B0T25DRAFT_210032</name>
</gene>
<protein>
    <submittedName>
        <fullName evidence="2">Uncharacterized protein</fullName>
    </submittedName>
</protein>
<reference evidence="2" key="2">
    <citation type="submission" date="2023-06" db="EMBL/GenBank/DDBJ databases">
        <authorList>
            <consortium name="Lawrence Berkeley National Laboratory"/>
            <person name="Haridas S."/>
            <person name="Hensen N."/>
            <person name="Bonometti L."/>
            <person name="Westerberg I."/>
            <person name="Brannstrom I.O."/>
            <person name="Guillou S."/>
            <person name="Cros-Aarteil S."/>
            <person name="Calhoun S."/>
            <person name="Kuo A."/>
            <person name="Mondo S."/>
            <person name="Pangilinan J."/>
            <person name="Riley R."/>
            <person name="Labutti K."/>
            <person name="Andreopoulos B."/>
            <person name="Lipzen A."/>
            <person name="Chen C."/>
            <person name="Yanf M."/>
            <person name="Daum C."/>
            <person name="Ng V."/>
            <person name="Clum A."/>
            <person name="Steindorff A."/>
            <person name="Ohm R."/>
            <person name="Martin F."/>
            <person name="Silar P."/>
            <person name="Natvig D."/>
            <person name="Lalanne C."/>
            <person name="Gautier V."/>
            <person name="Ament-Velasquez S.L."/>
            <person name="Kruys A."/>
            <person name="Hutchinson M.I."/>
            <person name="Powell A.J."/>
            <person name="Barry K."/>
            <person name="Miller A.N."/>
            <person name="Grigoriev I.V."/>
            <person name="Debuchy R."/>
            <person name="Gladieux P."/>
            <person name="Thoren M.H."/>
            <person name="Johannesson H."/>
        </authorList>
    </citation>
    <scope>NUCLEOTIDE SEQUENCE</scope>
    <source>
        <strain evidence="2">CBS 955.72</strain>
    </source>
</reference>
<accession>A0AAJ0MEE5</accession>
<reference evidence="2" key="1">
    <citation type="journal article" date="2023" name="Mol. Phylogenet. Evol.">
        <title>Genome-scale phylogeny and comparative genomics of the fungal order Sordariales.</title>
        <authorList>
            <person name="Hensen N."/>
            <person name="Bonometti L."/>
            <person name="Westerberg I."/>
            <person name="Brannstrom I.O."/>
            <person name="Guillou S."/>
            <person name="Cros-Aarteil S."/>
            <person name="Calhoun S."/>
            <person name="Haridas S."/>
            <person name="Kuo A."/>
            <person name="Mondo S."/>
            <person name="Pangilinan J."/>
            <person name="Riley R."/>
            <person name="LaButti K."/>
            <person name="Andreopoulos B."/>
            <person name="Lipzen A."/>
            <person name="Chen C."/>
            <person name="Yan M."/>
            <person name="Daum C."/>
            <person name="Ng V."/>
            <person name="Clum A."/>
            <person name="Steindorff A."/>
            <person name="Ohm R.A."/>
            <person name="Martin F."/>
            <person name="Silar P."/>
            <person name="Natvig D.O."/>
            <person name="Lalanne C."/>
            <person name="Gautier V."/>
            <person name="Ament-Velasquez S.L."/>
            <person name="Kruys A."/>
            <person name="Hutchinson M.I."/>
            <person name="Powell A.J."/>
            <person name="Barry K."/>
            <person name="Miller A.N."/>
            <person name="Grigoriev I.V."/>
            <person name="Debuchy R."/>
            <person name="Gladieux P."/>
            <person name="Hiltunen Thoren M."/>
            <person name="Johannesson H."/>
        </authorList>
    </citation>
    <scope>NUCLEOTIDE SEQUENCE</scope>
    <source>
        <strain evidence="2">CBS 955.72</strain>
    </source>
</reference>
<feature type="region of interest" description="Disordered" evidence="1">
    <location>
        <begin position="1"/>
        <end position="24"/>
    </location>
</feature>